<dbReference type="InterPro" id="IPR036095">
    <property type="entry name" value="PTS_EIIB-like_sf"/>
</dbReference>
<dbReference type="Proteomes" id="UP000245021">
    <property type="component" value="Unassembled WGS sequence"/>
</dbReference>
<dbReference type="GO" id="GO:0009401">
    <property type="term" value="P:phosphoenolpyruvate-dependent sugar phosphotransferase system"/>
    <property type="evidence" value="ECO:0007669"/>
    <property type="project" value="UniProtKB-KW"/>
</dbReference>
<evidence type="ECO:0000256" key="5">
    <source>
        <dbReference type="ARBA" id="ARBA00022683"/>
    </source>
</evidence>
<dbReference type="GO" id="GO:0008982">
    <property type="term" value="F:protein-N(PI)-phosphohistidine-sugar phosphotransferase activity"/>
    <property type="evidence" value="ECO:0007669"/>
    <property type="project" value="InterPro"/>
</dbReference>
<accession>A0A2R5HJU4</accession>
<dbReference type="OrthoDB" id="9808134at2"/>
<feature type="domain" description="PTS EIIB type-3" evidence="7">
    <location>
        <begin position="1"/>
        <end position="103"/>
    </location>
</feature>
<comment type="caution">
    <text evidence="8">The sequence shown here is derived from an EMBL/GenBank/DDBJ whole genome shotgun (WGS) entry which is preliminary data.</text>
</comment>
<evidence type="ECO:0000256" key="4">
    <source>
        <dbReference type="ARBA" id="ARBA00022679"/>
    </source>
</evidence>
<comment type="caution">
    <text evidence="6">Lacks conserved residue(s) required for the propagation of feature annotation.</text>
</comment>
<dbReference type="RefSeq" id="WP_109245920.1">
    <property type="nucleotide sequence ID" value="NZ_BFFO01000006.1"/>
</dbReference>
<evidence type="ECO:0000259" key="7">
    <source>
        <dbReference type="PROSITE" id="PS51100"/>
    </source>
</evidence>
<evidence type="ECO:0000313" key="8">
    <source>
        <dbReference type="EMBL" id="GBG96950.1"/>
    </source>
</evidence>
<keyword evidence="3" id="KW-0762">Sugar transport</keyword>
<evidence type="ECO:0000256" key="3">
    <source>
        <dbReference type="ARBA" id="ARBA00022597"/>
    </source>
</evidence>
<dbReference type="PROSITE" id="PS51100">
    <property type="entry name" value="PTS_EIIB_TYPE_3"/>
    <property type="match status" value="1"/>
</dbReference>
<keyword evidence="4" id="KW-0808">Transferase</keyword>
<dbReference type="SUPFAM" id="SSF52794">
    <property type="entry name" value="PTS system IIB component-like"/>
    <property type="match status" value="1"/>
</dbReference>
<evidence type="ECO:0000313" key="9">
    <source>
        <dbReference type="Proteomes" id="UP000245021"/>
    </source>
</evidence>
<protein>
    <submittedName>
        <fullName evidence="8">Cellobiose-specific PTS system IIB component</fullName>
    </submittedName>
</protein>
<reference evidence="8 9" key="1">
    <citation type="journal article" date="2018" name="Genome Announc.">
        <title>Draft Genome Sequence of Lactococcus sp. Strain NtB2 (JCM 32569), Isolated from the Gut of the Higher Termite Nasutitermes takasagoensis.</title>
        <authorList>
            <person name="Noda S."/>
            <person name="Aihara C."/>
            <person name="Yuki M."/>
            <person name="Ohkuma M."/>
        </authorList>
    </citation>
    <scope>NUCLEOTIDE SEQUENCE [LARGE SCALE GENOMIC DNA]</scope>
    <source>
        <strain evidence="8 9">NtB2</strain>
    </source>
</reference>
<evidence type="ECO:0000256" key="6">
    <source>
        <dbReference type="PROSITE-ProRule" id="PRU00423"/>
    </source>
</evidence>
<evidence type="ECO:0000256" key="2">
    <source>
        <dbReference type="ARBA" id="ARBA00022553"/>
    </source>
</evidence>
<dbReference type="Gene3D" id="3.40.50.2300">
    <property type="match status" value="1"/>
</dbReference>
<evidence type="ECO:0000256" key="1">
    <source>
        <dbReference type="ARBA" id="ARBA00022448"/>
    </source>
</evidence>
<proteinExistence type="predicted"/>
<dbReference type="EMBL" id="BFFO01000006">
    <property type="protein sequence ID" value="GBG96950.1"/>
    <property type="molecule type" value="Genomic_DNA"/>
</dbReference>
<keyword evidence="9" id="KW-1185">Reference proteome</keyword>
<keyword evidence="2" id="KW-0597">Phosphoprotein</keyword>
<dbReference type="AlphaFoldDB" id="A0A2R5HJU4"/>
<gene>
    <name evidence="8" type="primary">celA</name>
    <name evidence="8" type="ORF">NtB2_01086</name>
</gene>
<organism evidence="8 9">
    <name type="scientific">Lactococcus termiticola</name>
    <dbReference type="NCBI Taxonomy" id="2169526"/>
    <lineage>
        <taxon>Bacteria</taxon>
        <taxon>Bacillati</taxon>
        <taxon>Bacillota</taxon>
        <taxon>Bacilli</taxon>
        <taxon>Lactobacillales</taxon>
        <taxon>Streptococcaceae</taxon>
        <taxon>Lactococcus</taxon>
    </lineage>
</organism>
<name>A0A2R5HJU4_9LACT</name>
<keyword evidence="5" id="KW-0598">Phosphotransferase system</keyword>
<dbReference type="InterPro" id="IPR013012">
    <property type="entry name" value="PTS_EIIB_3"/>
</dbReference>
<keyword evidence="1" id="KW-0813">Transport</keyword>
<sequence>MKTVLIISERGISASNLLFKLAESIHEEDLALDIDYVSFGHIKEKLSKKAYDLLLITPQVSRHQAEMEELMAGPASGLKNLVISDDDFHFMNIPHILRQIKEA</sequence>